<protein>
    <submittedName>
        <fullName evidence="4">Putative oxidoreductase</fullName>
    </submittedName>
</protein>
<dbReference type="STRING" id="1077974.GOEFS_020_00180"/>
<gene>
    <name evidence="4" type="ORF">GOEFS_020_00180</name>
</gene>
<accession>H0QWF3</accession>
<proteinExistence type="inferred from homology"/>
<dbReference type="CDD" id="cd05233">
    <property type="entry name" value="SDR_c"/>
    <property type="match status" value="1"/>
</dbReference>
<dbReference type="RefSeq" id="WP_007316492.1">
    <property type="nucleotide sequence ID" value="NZ_BAEH01000020.1"/>
</dbReference>
<dbReference type="PRINTS" id="PR00081">
    <property type="entry name" value="GDHRDH"/>
</dbReference>
<dbReference type="Proteomes" id="UP000035034">
    <property type="component" value="Unassembled WGS sequence"/>
</dbReference>
<evidence type="ECO:0000256" key="1">
    <source>
        <dbReference type="ARBA" id="ARBA00006484"/>
    </source>
</evidence>
<dbReference type="PANTHER" id="PTHR24322">
    <property type="entry name" value="PKSB"/>
    <property type="match status" value="1"/>
</dbReference>
<dbReference type="InterPro" id="IPR002347">
    <property type="entry name" value="SDR_fam"/>
</dbReference>
<keyword evidence="2" id="KW-0560">Oxidoreductase</keyword>
<dbReference type="PRINTS" id="PR00080">
    <property type="entry name" value="SDRFAMILY"/>
</dbReference>
<evidence type="ECO:0000313" key="4">
    <source>
        <dbReference type="EMBL" id="GAB17154.1"/>
    </source>
</evidence>
<name>H0QWF3_9ACTN</name>
<organism evidence="4 5">
    <name type="scientific">Gordonia effusa NBRC 100432</name>
    <dbReference type="NCBI Taxonomy" id="1077974"/>
    <lineage>
        <taxon>Bacteria</taxon>
        <taxon>Bacillati</taxon>
        <taxon>Actinomycetota</taxon>
        <taxon>Actinomycetes</taxon>
        <taxon>Mycobacteriales</taxon>
        <taxon>Gordoniaceae</taxon>
        <taxon>Gordonia</taxon>
    </lineage>
</organism>
<dbReference type="SUPFAM" id="SSF51735">
    <property type="entry name" value="NAD(P)-binding Rossmann-fold domains"/>
    <property type="match status" value="1"/>
</dbReference>
<dbReference type="Pfam" id="PF00106">
    <property type="entry name" value="adh_short"/>
    <property type="match status" value="1"/>
</dbReference>
<dbReference type="InterPro" id="IPR036291">
    <property type="entry name" value="NAD(P)-bd_dom_sf"/>
</dbReference>
<sequence>MALTRRSRKQARYPLAGRVIAITGGARGLGLATALELRNAGAHVAIGDIDEAQVKESAAGAGILGAQVDVTSRDSVGDFMDLVERELGPIDVYVNNAGVMPVGPLLGYQPGLISRTVDIDLLGVIHGTQLAARRMVERGDGHIVNVASIAGRLAAPGLSIYNAAKFGVIGFSEAASGELGPLGVAVSTVQPSFARTALIDGIDFPGPTVTPEAVARGVRYAIETRRLHTVVPGYISGVAGMGIMPGPLKRRLLSQRRYYRLFMSPDTERRGDYDARVAQS</sequence>
<comment type="caution">
    <text evidence="4">The sequence shown here is derived from an EMBL/GenBank/DDBJ whole genome shotgun (WGS) entry which is preliminary data.</text>
</comment>
<dbReference type="AlphaFoldDB" id="H0QWF3"/>
<comment type="similarity">
    <text evidence="1 3">Belongs to the short-chain dehydrogenases/reductases (SDR) family.</text>
</comment>
<dbReference type="EMBL" id="BAEH01000020">
    <property type="protein sequence ID" value="GAB17154.1"/>
    <property type="molecule type" value="Genomic_DNA"/>
</dbReference>
<evidence type="ECO:0000313" key="5">
    <source>
        <dbReference type="Proteomes" id="UP000035034"/>
    </source>
</evidence>
<evidence type="ECO:0000256" key="2">
    <source>
        <dbReference type="ARBA" id="ARBA00023002"/>
    </source>
</evidence>
<evidence type="ECO:0000256" key="3">
    <source>
        <dbReference type="RuleBase" id="RU000363"/>
    </source>
</evidence>
<dbReference type="InterPro" id="IPR020904">
    <property type="entry name" value="Sc_DH/Rdtase_CS"/>
</dbReference>
<dbReference type="PANTHER" id="PTHR24322:SF736">
    <property type="entry name" value="RETINOL DEHYDROGENASE 10"/>
    <property type="match status" value="1"/>
</dbReference>
<keyword evidence="5" id="KW-1185">Reference proteome</keyword>
<dbReference type="PROSITE" id="PS00061">
    <property type="entry name" value="ADH_SHORT"/>
    <property type="match status" value="1"/>
</dbReference>
<dbReference type="GO" id="GO:0016616">
    <property type="term" value="F:oxidoreductase activity, acting on the CH-OH group of donors, NAD or NADP as acceptor"/>
    <property type="evidence" value="ECO:0007669"/>
    <property type="project" value="TreeGrafter"/>
</dbReference>
<dbReference type="Gene3D" id="3.40.50.720">
    <property type="entry name" value="NAD(P)-binding Rossmann-like Domain"/>
    <property type="match status" value="1"/>
</dbReference>
<reference evidence="4 5" key="1">
    <citation type="submission" date="2011-12" db="EMBL/GenBank/DDBJ databases">
        <title>Whole genome shotgun sequence of Gordonia effusa NBRC 100432.</title>
        <authorList>
            <person name="Yoshida I."/>
            <person name="Takarada H."/>
            <person name="Hosoyama A."/>
            <person name="Tsuchikane K."/>
            <person name="Katsumata H."/>
            <person name="Yamazaki S."/>
            <person name="Fujita N."/>
        </authorList>
    </citation>
    <scope>NUCLEOTIDE SEQUENCE [LARGE SCALE GENOMIC DNA]</scope>
    <source>
        <strain evidence="4 5">NBRC 100432</strain>
    </source>
</reference>
<dbReference type="eggNOG" id="COG4221">
    <property type="taxonomic scope" value="Bacteria"/>
</dbReference>